<feature type="domain" description="LysM" evidence="2">
    <location>
        <begin position="618"/>
        <end position="668"/>
    </location>
</feature>
<dbReference type="PROSITE" id="PS51782">
    <property type="entry name" value="LYSM"/>
    <property type="match status" value="1"/>
</dbReference>
<protein>
    <recommendedName>
        <fullName evidence="2">LysM domain-containing protein</fullName>
    </recommendedName>
</protein>
<proteinExistence type="predicted"/>
<dbReference type="RefSeq" id="WP_338398651.1">
    <property type="nucleotide sequence ID" value="NZ_AP025294.1"/>
</dbReference>
<name>A0ABM7VK31_9BACT</name>
<evidence type="ECO:0000313" key="3">
    <source>
        <dbReference type="EMBL" id="BDD01337.1"/>
    </source>
</evidence>
<dbReference type="InterPro" id="IPR018392">
    <property type="entry name" value="LysM"/>
</dbReference>
<feature type="region of interest" description="Disordered" evidence="1">
    <location>
        <begin position="1"/>
        <end position="21"/>
    </location>
</feature>
<reference evidence="3 4" key="1">
    <citation type="submission" date="2021-12" db="EMBL/GenBank/DDBJ databases">
        <title>Genome sequencing of bacteria with rrn-lacking chromosome and rrn-plasmid.</title>
        <authorList>
            <person name="Anda M."/>
            <person name="Iwasaki W."/>
        </authorList>
    </citation>
    <scope>NUCLEOTIDE SEQUENCE [LARGE SCALE GENOMIC DNA]</scope>
    <source>
        <strain evidence="3 4">NBRC 101262</strain>
        <plasmid evidence="3 4">pPP2</plasmid>
    </source>
</reference>
<dbReference type="InterPro" id="IPR036779">
    <property type="entry name" value="LysM_dom_sf"/>
</dbReference>
<keyword evidence="3" id="KW-0614">Plasmid</keyword>
<evidence type="ECO:0000259" key="2">
    <source>
        <dbReference type="PROSITE" id="PS51782"/>
    </source>
</evidence>
<geneLocation type="plasmid" evidence="3 4">
    <name>pPP2</name>
</geneLocation>
<sequence>MSSTYIRRPAHKQQESVQYQRKEMQPENADLKWQQAKQALQQALETGGGLSSVAAVVKKHFLHQPDLFFLAYEQVGWMQQDAFCVEFVLALSRFELTILPKPIKEAIDAEFDDLRSSTGKRALAKEKIATVLKYQQDQPNDQHNIQTIDYLAGSLKRALISGRMVDAKQVLLSFDGDAHALKLLRLLYEGDLWMDLQDNDLRNLLLMTVAKAEQLPELNAQNRPEGVLVIERTETEMLDYTYYMGKGEGFAHLQDKFQLSLMDLLTVNGWSLGKGGRYIDNDNQQEKFLQQGQRVLLPEWSIKLMTGTLIYELNQQGHGRWLEKGSLLLDRSNVDVNAVAETIAQWVNSSDNLMPQLREIHQKVFELEGDASAIFELQEAFRMQMPDITLQQAIHKKRREYYDEFVWRNMSAEDRACLRGIQEALQVKEFDASNFLSEKEEQGIKEEEKLLPKVKFWDGLNAEQLADRAFNAINKASSQKQVVDQYELFSTLASLRLHPANIAAFKQAYLNNYGGEIIDNLKDLTRLQVGTQFIPQTVGLAGNNVSYRVPLYALSNDSLATAMAYLTARDYDLHGEGVKELTDQFQVNTDQDWNLQVAQLPNGSYVKFQHSAEGSPLYAYVVQAGDSLSALAAQWGITIDDLKYYNPSWEEIDSRGMITHYNGVKAILRVGQVIHAPAEQVYAQSLYYHLINGRLRQIQSAAIRVNSLGDLQIDAGNYQPEDFAKILKSLYHEYGGGSLTFNLAVYLEGRALLVLYLRLTARSMASLEQGYDLGITATTSLKGEIEGGLDLYFTQLRASKSFKIMGKTHAYDHIDHFAAALNHDLYVALLGNGAYLPKFIQYFDDEDVRKNAMTAPKLIKNQQEPNLSATYKDSGLGKNSSMISSHETLAPGYIGQKVNRTNSKNQSAEFANAAIVSNYQTNFGPLDITYSNIAYDANKDNNGQYLTFSLEISLDDLFGLLKDMADLESLKTHLKTFKDQISKTKDGVAHLAENIKKTVGQIQDLLKGKGLFTDLLSLLGNSYNGLGQTLLALPNMEQDGFERAAKRNYVTYLKNKQHIFEKYQKKPIAINQLHEAQNKKVNRIGGDLSINFNATFVLEKGQLIPQFYEIGGTGTLDIKAKRTLWQGGYGSLAGGMDFQAEYERVFHIEPATDTLSYISTIYNAYVSGAMGKHAKDQKDQFFEKIQQERNNKGLKDQEAEKYDRDMMKAQFWDPYQAQNPTYASNPQWEHYKKEHQGSLEKIIENFFRPIKENAEVESWEEMEDELMTISAVDADYVLGKGGPKGFWGERNFTKTDINIKKFTIEEFETLVLFPLFHLHQQYDFYYFNFTTKQ</sequence>
<dbReference type="EMBL" id="AP025294">
    <property type="protein sequence ID" value="BDD01337.1"/>
    <property type="molecule type" value="Genomic_DNA"/>
</dbReference>
<gene>
    <name evidence="3" type="ORF">PEPS_36170</name>
</gene>
<accession>A0ABM7VK31</accession>
<keyword evidence="4" id="KW-1185">Reference proteome</keyword>
<dbReference type="Proteomes" id="UP001354989">
    <property type="component" value="Plasmid pPP2"/>
</dbReference>
<evidence type="ECO:0000313" key="4">
    <source>
        <dbReference type="Proteomes" id="UP001354989"/>
    </source>
</evidence>
<organism evidence="3 4">
    <name type="scientific">Persicobacter psychrovividus</name>
    <dbReference type="NCBI Taxonomy" id="387638"/>
    <lineage>
        <taxon>Bacteria</taxon>
        <taxon>Pseudomonadati</taxon>
        <taxon>Bacteroidota</taxon>
        <taxon>Cytophagia</taxon>
        <taxon>Cytophagales</taxon>
        <taxon>Persicobacteraceae</taxon>
        <taxon>Persicobacter</taxon>
    </lineage>
</organism>
<dbReference type="Pfam" id="PF01476">
    <property type="entry name" value="LysM"/>
    <property type="match status" value="1"/>
</dbReference>
<dbReference type="Gene3D" id="3.10.350.10">
    <property type="entry name" value="LysM domain"/>
    <property type="match status" value="1"/>
</dbReference>
<dbReference type="SMART" id="SM00257">
    <property type="entry name" value="LysM"/>
    <property type="match status" value="2"/>
</dbReference>
<dbReference type="CDD" id="cd00118">
    <property type="entry name" value="LysM"/>
    <property type="match status" value="1"/>
</dbReference>
<evidence type="ECO:0000256" key="1">
    <source>
        <dbReference type="SAM" id="MobiDB-lite"/>
    </source>
</evidence>